<gene>
    <name evidence="1" type="ORF">S06H3_64116</name>
</gene>
<organism evidence="1">
    <name type="scientific">marine sediment metagenome</name>
    <dbReference type="NCBI Taxonomy" id="412755"/>
    <lineage>
        <taxon>unclassified sequences</taxon>
        <taxon>metagenomes</taxon>
        <taxon>ecological metagenomes</taxon>
    </lineage>
</organism>
<name>X1Q6H1_9ZZZZ</name>
<sequence>TIGTVTMSGGVYNGYAAATDKITVYNIDQFTDSTAAAPQGIYIDANGNGDFADTVAGITETTKYYVCTSTATILGAGTIEISTNAACTAGVNLTANGIVDGWIVPASAKFVSKRAIVHDVEPAIT</sequence>
<proteinExistence type="predicted"/>
<comment type="caution">
    <text evidence="1">The sequence shown here is derived from an EMBL/GenBank/DDBJ whole genome shotgun (WGS) entry which is preliminary data.</text>
</comment>
<reference evidence="1" key="1">
    <citation type="journal article" date="2014" name="Front. Microbiol.">
        <title>High frequency of phylogenetically diverse reductive dehalogenase-homologous genes in deep subseafloor sedimentary metagenomes.</title>
        <authorList>
            <person name="Kawai M."/>
            <person name="Futagami T."/>
            <person name="Toyoda A."/>
            <person name="Takaki Y."/>
            <person name="Nishi S."/>
            <person name="Hori S."/>
            <person name="Arai W."/>
            <person name="Tsubouchi T."/>
            <person name="Morono Y."/>
            <person name="Uchiyama I."/>
            <person name="Ito T."/>
            <person name="Fujiyama A."/>
            <person name="Inagaki F."/>
            <person name="Takami H."/>
        </authorList>
    </citation>
    <scope>NUCLEOTIDE SEQUENCE</scope>
    <source>
        <strain evidence="1">Expedition CK06-06</strain>
    </source>
</reference>
<feature type="non-terminal residue" evidence="1">
    <location>
        <position position="1"/>
    </location>
</feature>
<evidence type="ECO:0000313" key="1">
    <source>
        <dbReference type="EMBL" id="GAI50346.1"/>
    </source>
</evidence>
<accession>X1Q6H1</accession>
<protein>
    <submittedName>
        <fullName evidence="1">Uncharacterized protein</fullName>
    </submittedName>
</protein>
<dbReference type="AlphaFoldDB" id="X1Q6H1"/>
<dbReference type="EMBL" id="BARV01042722">
    <property type="protein sequence ID" value="GAI50346.1"/>
    <property type="molecule type" value="Genomic_DNA"/>
</dbReference>
<feature type="non-terminal residue" evidence="1">
    <location>
        <position position="125"/>
    </location>
</feature>